<dbReference type="InterPro" id="IPR011711">
    <property type="entry name" value="GntR_C"/>
</dbReference>
<evidence type="ECO:0000313" key="5">
    <source>
        <dbReference type="EMBL" id="WOT01962.1"/>
    </source>
</evidence>
<dbReference type="KEGG" id="cpyr:CYJ47_12040"/>
<dbReference type="PROSITE" id="PS50949">
    <property type="entry name" value="HTH_GNTR"/>
    <property type="match status" value="1"/>
</dbReference>
<evidence type="ECO:0000256" key="2">
    <source>
        <dbReference type="ARBA" id="ARBA00023125"/>
    </source>
</evidence>
<dbReference type="EMBL" id="CP136958">
    <property type="protein sequence ID" value="WOT01962.1"/>
    <property type="molecule type" value="Genomic_DNA"/>
</dbReference>
<keyword evidence="2" id="KW-0238">DNA-binding</keyword>
<dbReference type="InterPro" id="IPR000524">
    <property type="entry name" value="Tscrpt_reg_HTH_GntR"/>
</dbReference>
<dbReference type="AlphaFoldDB" id="A0AAF0YPY7"/>
<dbReference type="InterPro" id="IPR036388">
    <property type="entry name" value="WH-like_DNA-bd_sf"/>
</dbReference>
<dbReference type="GO" id="GO:0003677">
    <property type="term" value="F:DNA binding"/>
    <property type="evidence" value="ECO:0007669"/>
    <property type="project" value="UniProtKB-KW"/>
</dbReference>
<reference evidence="5" key="2">
    <citation type="submission" date="2023-10" db="EMBL/GenBank/DDBJ databases">
        <authorList>
            <person name="Choi B."/>
        </authorList>
    </citation>
    <scope>NUCLEOTIDE SEQUENCE</scope>
    <source>
        <strain evidence="5">UMB0763</strain>
    </source>
</reference>
<dbReference type="Pfam" id="PF07729">
    <property type="entry name" value="FCD"/>
    <property type="match status" value="1"/>
</dbReference>
<dbReference type="InterPro" id="IPR008920">
    <property type="entry name" value="TF_FadR/GntR_C"/>
</dbReference>
<dbReference type="SUPFAM" id="SSF48008">
    <property type="entry name" value="GntR ligand-binding domain-like"/>
    <property type="match status" value="1"/>
</dbReference>
<dbReference type="Pfam" id="PF00392">
    <property type="entry name" value="GntR"/>
    <property type="match status" value="1"/>
</dbReference>
<evidence type="ECO:0000259" key="4">
    <source>
        <dbReference type="PROSITE" id="PS50949"/>
    </source>
</evidence>
<dbReference type="PANTHER" id="PTHR43537:SF44">
    <property type="entry name" value="GNTR FAMILY REGULATORY PROTEIN"/>
    <property type="match status" value="1"/>
</dbReference>
<evidence type="ECO:0000256" key="1">
    <source>
        <dbReference type="ARBA" id="ARBA00023015"/>
    </source>
</evidence>
<dbReference type="SMART" id="SM00345">
    <property type="entry name" value="HTH_GNTR"/>
    <property type="match status" value="1"/>
</dbReference>
<keyword evidence="3" id="KW-0804">Transcription</keyword>
<accession>A0AAF0YPY7</accession>
<dbReference type="InterPro" id="IPR036390">
    <property type="entry name" value="WH_DNA-bd_sf"/>
</dbReference>
<protein>
    <submittedName>
        <fullName evidence="5">FadR/GntR family transcriptional regulator</fullName>
    </submittedName>
</protein>
<proteinExistence type="predicted"/>
<reference evidence="5" key="1">
    <citation type="submission" date="2017-12" db="EMBL/GenBank/DDBJ databases">
        <authorList>
            <person name="Thomas-White K."/>
            <person name="Wolfe A.J."/>
        </authorList>
    </citation>
    <scope>NUCLEOTIDE SEQUENCE</scope>
    <source>
        <strain evidence="5">UMB0763</strain>
    </source>
</reference>
<dbReference type="PRINTS" id="PR00035">
    <property type="entry name" value="HTHGNTR"/>
</dbReference>
<dbReference type="Proteomes" id="UP000234560">
    <property type="component" value="Chromosome"/>
</dbReference>
<dbReference type="PANTHER" id="PTHR43537">
    <property type="entry name" value="TRANSCRIPTIONAL REGULATOR, GNTR FAMILY"/>
    <property type="match status" value="1"/>
</dbReference>
<dbReference type="GO" id="GO:0003700">
    <property type="term" value="F:DNA-binding transcription factor activity"/>
    <property type="evidence" value="ECO:0007669"/>
    <property type="project" value="InterPro"/>
</dbReference>
<dbReference type="Gene3D" id="1.10.10.10">
    <property type="entry name" value="Winged helix-like DNA-binding domain superfamily/Winged helix DNA-binding domain"/>
    <property type="match status" value="1"/>
</dbReference>
<organism evidence="5 6">
    <name type="scientific">Corynebacterium pyruviciproducens</name>
    <dbReference type="NCBI Taxonomy" id="598660"/>
    <lineage>
        <taxon>Bacteria</taxon>
        <taxon>Bacillati</taxon>
        <taxon>Actinomycetota</taxon>
        <taxon>Actinomycetes</taxon>
        <taxon>Mycobacteriales</taxon>
        <taxon>Corynebacteriaceae</taxon>
        <taxon>Corynebacterium</taxon>
    </lineage>
</organism>
<dbReference type="SMART" id="SM00895">
    <property type="entry name" value="FCD"/>
    <property type="match status" value="1"/>
</dbReference>
<feature type="domain" description="HTH gntR-type" evidence="4">
    <location>
        <begin position="3"/>
        <end position="71"/>
    </location>
</feature>
<evidence type="ECO:0000313" key="6">
    <source>
        <dbReference type="Proteomes" id="UP000234560"/>
    </source>
</evidence>
<dbReference type="SUPFAM" id="SSF46785">
    <property type="entry name" value="Winged helix' DNA-binding domain"/>
    <property type="match status" value="1"/>
</dbReference>
<dbReference type="RefSeq" id="WP_101678503.1">
    <property type="nucleotide sequence ID" value="NZ_CP136958.1"/>
</dbReference>
<evidence type="ECO:0000256" key="3">
    <source>
        <dbReference type="ARBA" id="ARBA00023163"/>
    </source>
</evidence>
<keyword evidence="1" id="KW-0805">Transcription regulation</keyword>
<name>A0AAF0YPY7_9CORY</name>
<dbReference type="Gene3D" id="1.20.120.530">
    <property type="entry name" value="GntR ligand-binding domain-like"/>
    <property type="match status" value="1"/>
</dbReference>
<dbReference type="CDD" id="cd07377">
    <property type="entry name" value="WHTH_GntR"/>
    <property type="match status" value="1"/>
</dbReference>
<sequence>MRTDLVTQGVNRLLDAIIAGEFAPGEALPNESNLAQYLDVSRPTMREVVRTLAERGVVKVVHGRGTFVCPQSEWIDVQTLIYAISQQLDKRQVGAYLTQLRRMLEVGSAGIAAEIITDDQLAEMKETVDTYRHATDPEEVTRADVAFHTKILEATGNPFIKAVILPLQDALSNSRFITNSYPDIRARALHHHETILQALYDHNPQAAKDAMRAHMQQTLEDINSHVPGSPTPVSSTED</sequence>
<gene>
    <name evidence="5" type="ORF">CYJ47_12040</name>
</gene>